<dbReference type="STRING" id="157072.A0A024UIQ6"/>
<accession>A0A024UIQ6</accession>
<proteinExistence type="predicted"/>
<dbReference type="EMBL" id="KI913955">
    <property type="protein sequence ID" value="ETW06321.1"/>
    <property type="molecule type" value="Genomic_DNA"/>
</dbReference>
<reference evidence="2" key="1">
    <citation type="submission" date="2013-12" db="EMBL/GenBank/DDBJ databases">
        <title>The Genome Sequence of Aphanomyces invadans NJM9701.</title>
        <authorList>
            <consortium name="The Broad Institute Genomics Platform"/>
            <person name="Russ C."/>
            <person name="Tyler B."/>
            <person name="van West P."/>
            <person name="Dieguez-Uribeondo J."/>
            <person name="Young S.K."/>
            <person name="Zeng Q."/>
            <person name="Gargeya S."/>
            <person name="Fitzgerald M."/>
            <person name="Abouelleil A."/>
            <person name="Alvarado L."/>
            <person name="Chapman S.B."/>
            <person name="Gainer-Dewar J."/>
            <person name="Goldberg J."/>
            <person name="Griggs A."/>
            <person name="Gujja S."/>
            <person name="Hansen M."/>
            <person name="Howarth C."/>
            <person name="Imamovic A."/>
            <person name="Ireland A."/>
            <person name="Larimer J."/>
            <person name="McCowan C."/>
            <person name="Murphy C."/>
            <person name="Pearson M."/>
            <person name="Poon T.W."/>
            <person name="Priest M."/>
            <person name="Roberts A."/>
            <person name="Saif S."/>
            <person name="Shea T."/>
            <person name="Sykes S."/>
            <person name="Wortman J."/>
            <person name="Nusbaum C."/>
            <person name="Birren B."/>
        </authorList>
    </citation>
    <scope>NUCLEOTIDE SEQUENCE [LARGE SCALE GENOMIC DNA]</scope>
    <source>
        <strain evidence="2">NJM9701</strain>
    </source>
</reference>
<name>A0A024UIQ6_9STRA</name>
<sequence length="41" mass="3869">MQKLYAAGGAPGGPGGMPDFGASGAPPPASSAQGPKIEEVD</sequence>
<dbReference type="AlphaFoldDB" id="A0A024UIQ6"/>
<feature type="compositionally biased region" description="Low complexity" evidence="1">
    <location>
        <begin position="19"/>
        <end position="35"/>
    </location>
</feature>
<organism evidence="2">
    <name type="scientific">Aphanomyces invadans</name>
    <dbReference type="NCBI Taxonomy" id="157072"/>
    <lineage>
        <taxon>Eukaryota</taxon>
        <taxon>Sar</taxon>
        <taxon>Stramenopiles</taxon>
        <taxon>Oomycota</taxon>
        <taxon>Saprolegniomycetes</taxon>
        <taxon>Saprolegniales</taxon>
        <taxon>Verrucalvaceae</taxon>
        <taxon>Aphanomyces</taxon>
    </lineage>
</organism>
<evidence type="ECO:0000313" key="2">
    <source>
        <dbReference type="EMBL" id="ETW06321.1"/>
    </source>
</evidence>
<feature type="region of interest" description="Disordered" evidence="1">
    <location>
        <begin position="1"/>
        <end position="41"/>
    </location>
</feature>
<protein>
    <submittedName>
        <fullName evidence="2">Hsp70-like protein</fullName>
    </submittedName>
</protein>
<gene>
    <name evidence="2" type="ORF">H310_02605</name>
</gene>
<feature type="compositionally biased region" description="Gly residues" evidence="1">
    <location>
        <begin position="9"/>
        <end position="18"/>
    </location>
</feature>
<dbReference type="GeneID" id="20079655"/>
<dbReference type="RefSeq" id="XP_008864396.1">
    <property type="nucleotide sequence ID" value="XM_008866174.1"/>
</dbReference>
<dbReference type="VEuPathDB" id="FungiDB:H310_02605"/>
<evidence type="ECO:0000256" key="1">
    <source>
        <dbReference type="SAM" id="MobiDB-lite"/>
    </source>
</evidence>
<dbReference type="OrthoDB" id="2401965at2759"/>